<dbReference type="PRINTS" id="PR00039">
    <property type="entry name" value="HTHLYSR"/>
</dbReference>
<evidence type="ECO:0000259" key="5">
    <source>
        <dbReference type="PROSITE" id="PS50931"/>
    </source>
</evidence>
<dbReference type="FunFam" id="1.10.10.10:FF:000001">
    <property type="entry name" value="LysR family transcriptional regulator"/>
    <property type="match status" value="1"/>
</dbReference>
<dbReference type="GO" id="GO:0006351">
    <property type="term" value="P:DNA-templated transcription"/>
    <property type="evidence" value="ECO:0007669"/>
    <property type="project" value="TreeGrafter"/>
</dbReference>
<evidence type="ECO:0000256" key="4">
    <source>
        <dbReference type="ARBA" id="ARBA00023163"/>
    </source>
</evidence>
<keyword evidence="7" id="KW-1185">Reference proteome</keyword>
<evidence type="ECO:0000313" key="6">
    <source>
        <dbReference type="EMBL" id="THJ32615.1"/>
    </source>
</evidence>
<dbReference type="SUPFAM" id="SSF53850">
    <property type="entry name" value="Periplasmic binding protein-like II"/>
    <property type="match status" value="1"/>
</dbReference>
<dbReference type="Gene3D" id="1.10.10.10">
    <property type="entry name" value="Winged helix-like DNA-binding domain superfamily/Winged helix DNA-binding domain"/>
    <property type="match status" value="1"/>
</dbReference>
<dbReference type="InterPro" id="IPR058163">
    <property type="entry name" value="LysR-type_TF_proteobact-type"/>
</dbReference>
<proteinExistence type="inferred from homology"/>
<organism evidence="6 7">
    <name type="scientific">Lampropedia aestuarii</name>
    <dbReference type="NCBI Taxonomy" id="2562762"/>
    <lineage>
        <taxon>Bacteria</taxon>
        <taxon>Pseudomonadati</taxon>
        <taxon>Pseudomonadota</taxon>
        <taxon>Betaproteobacteria</taxon>
        <taxon>Burkholderiales</taxon>
        <taxon>Comamonadaceae</taxon>
        <taxon>Lampropedia</taxon>
    </lineage>
</organism>
<dbReference type="InterPro" id="IPR005119">
    <property type="entry name" value="LysR_subst-bd"/>
</dbReference>
<comment type="similarity">
    <text evidence="1">Belongs to the LysR transcriptional regulatory family.</text>
</comment>
<dbReference type="InterPro" id="IPR000847">
    <property type="entry name" value="LysR_HTH_N"/>
</dbReference>
<dbReference type="Pfam" id="PF03466">
    <property type="entry name" value="LysR_substrate"/>
    <property type="match status" value="1"/>
</dbReference>
<evidence type="ECO:0000256" key="2">
    <source>
        <dbReference type="ARBA" id="ARBA00023015"/>
    </source>
</evidence>
<keyword evidence="2" id="KW-0805">Transcription regulation</keyword>
<evidence type="ECO:0000313" key="7">
    <source>
        <dbReference type="Proteomes" id="UP000306236"/>
    </source>
</evidence>
<name>A0A4S5BNX9_9BURK</name>
<dbReference type="PROSITE" id="PS50931">
    <property type="entry name" value="HTH_LYSR"/>
    <property type="match status" value="1"/>
</dbReference>
<dbReference type="AlphaFoldDB" id="A0A4S5BNX9"/>
<dbReference type="Gene3D" id="3.40.190.10">
    <property type="entry name" value="Periplasmic binding protein-like II"/>
    <property type="match status" value="2"/>
</dbReference>
<dbReference type="Pfam" id="PF00126">
    <property type="entry name" value="HTH_1"/>
    <property type="match status" value="1"/>
</dbReference>
<evidence type="ECO:0000256" key="1">
    <source>
        <dbReference type="ARBA" id="ARBA00009437"/>
    </source>
</evidence>
<dbReference type="RefSeq" id="WP_136406831.1">
    <property type="nucleotide sequence ID" value="NZ_JARXRQ010000011.1"/>
</dbReference>
<keyword evidence="3" id="KW-0238">DNA-binding</keyword>
<dbReference type="SUPFAM" id="SSF46785">
    <property type="entry name" value="Winged helix' DNA-binding domain"/>
    <property type="match status" value="1"/>
</dbReference>
<dbReference type="PANTHER" id="PTHR30537:SF74">
    <property type="entry name" value="HTH-TYPE TRANSCRIPTIONAL REGULATOR TRPI"/>
    <property type="match status" value="1"/>
</dbReference>
<dbReference type="EMBL" id="SSWX01000014">
    <property type="protein sequence ID" value="THJ32615.1"/>
    <property type="molecule type" value="Genomic_DNA"/>
</dbReference>
<sequence length="314" mass="35009">MSRLPSLSALRCFEAAARLQHFSHAAQELCLTHGAISRAVRLLEEDLQTPLFERRNRQVFLTPAGLQLYKTVHSSFAQILQTTDALRQQSSQTQRALVLSCEPTLLMRWLIPRWPSFLALCPSPTIHLVAGGGPIELNSGIDLAIRRNDFPIPAHYRSQVLFAERFGPVCAPDKRSSWFKQSAGQWQLRPDAALLHTRTRPQAWSDWLQHTRKQQSKRPKQAEAVGAGEIGPPAASPLVFDHFYFSLQAAIAGLGVAIGPWHMVKNDLEQGLLTAPQGFRSDGSEYVLLSRQDAQHPMMAATRQALLAWVQADS</sequence>
<feature type="domain" description="HTH lysR-type" evidence="5">
    <location>
        <begin position="5"/>
        <end position="62"/>
    </location>
</feature>
<evidence type="ECO:0000256" key="3">
    <source>
        <dbReference type="ARBA" id="ARBA00023125"/>
    </source>
</evidence>
<reference evidence="6 7" key="1">
    <citation type="submission" date="2019-04" db="EMBL/GenBank/DDBJ databases">
        <title>Lampropedia sp YIM MLB12 draf genome.</title>
        <authorList>
            <person name="Wang Y.-X."/>
        </authorList>
    </citation>
    <scope>NUCLEOTIDE SEQUENCE [LARGE SCALE GENOMIC DNA]</scope>
    <source>
        <strain evidence="6 7">YIM MLB12</strain>
    </source>
</reference>
<dbReference type="InterPro" id="IPR036390">
    <property type="entry name" value="WH_DNA-bd_sf"/>
</dbReference>
<protein>
    <submittedName>
        <fullName evidence="6">LysR family transcriptional regulator</fullName>
    </submittedName>
</protein>
<dbReference type="Proteomes" id="UP000306236">
    <property type="component" value="Unassembled WGS sequence"/>
</dbReference>
<accession>A0A4S5BNX9</accession>
<dbReference type="GO" id="GO:0043565">
    <property type="term" value="F:sequence-specific DNA binding"/>
    <property type="evidence" value="ECO:0007669"/>
    <property type="project" value="TreeGrafter"/>
</dbReference>
<comment type="caution">
    <text evidence="6">The sequence shown here is derived from an EMBL/GenBank/DDBJ whole genome shotgun (WGS) entry which is preliminary data.</text>
</comment>
<dbReference type="GO" id="GO:0003700">
    <property type="term" value="F:DNA-binding transcription factor activity"/>
    <property type="evidence" value="ECO:0007669"/>
    <property type="project" value="InterPro"/>
</dbReference>
<dbReference type="InterPro" id="IPR036388">
    <property type="entry name" value="WH-like_DNA-bd_sf"/>
</dbReference>
<dbReference type="PANTHER" id="PTHR30537">
    <property type="entry name" value="HTH-TYPE TRANSCRIPTIONAL REGULATOR"/>
    <property type="match status" value="1"/>
</dbReference>
<gene>
    <name evidence="6" type="ORF">E8K88_11565</name>
</gene>
<keyword evidence="4" id="KW-0804">Transcription</keyword>
<dbReference type="OrthoDB" id="5526340at2"/>